<evidence type="ECO:0000313" key="3">
    <source>
        <dbReference type="Proteomes" id="UP000790347"/>
    </source>
</evidence>
<dbReference type="EMBL" id="ASGP02000002">
    <property type="protein sequence ID" value="KAH9520794.1"/>
    <property type="molecule type" value="Genomic_DNA"/>
</dbReference>
<evidence type="ECO:0000256" key="1">
    <source>
        <dbReference type="SAM" id="MobiDB-lite"/>
    </source>
</evidence>
<feature type="compositionally biased region" description="Low complexity" evidence="1">
    <location>
        <begin position="203"/>
        <end position="214"/>
    </location>
</feature>
<protein>
    <submittedName>
        <fullName evidence="2">Uncharacterized protein</fullName>
    </submittedName>
</protein>
<feature type="compositionally biased region" description="Polar residues" evidence="1">
    <location>
        <begin position="179"/>
        <end position="189"/>
    </location>
</feature>
<dbReference type="AlphaFoldDB" id="A0A922L5K0"/>
<accession>A0A922L5K0</accession>
<feature type="compositionally biased region" description="Gly residues" evidence="1">
    <location>
        <begin position="192"/>
        <end position="202"/>
    </location>
</feature>
<feature type="compositionally biased region" description="Polar residues" evidence="1">
    <location>
        <begin position="161"/>
        <end position="171"/>
    </location>
</feature>
<name>A0A922L5K0_DERFA</name>
<feature type="region of interest" description="Disordered" evidence="1">
    <location>
        <begin position="161"/>
        <end position="226"/>
    </location>
</feature>
<reference evidence="2" key="2">
    <citation type="journal article" date="2022" name="Res Sq">
        <title>Comparative Genomics Reveals Insights into the Divergent Evolution of Astigmatic Mites and Household Pest Adaptations.</title>
        <authorList>
            <person name="Xiong Q."/>
            <person name="Wan A.T.-Y."/>
            <person name="Liu X.-Y."/>
            <person name="Fung C.S.-H."/>
            <person name="Xiao X."/>
            <person name="Malainual N."/>
            <person name="Hou J."/>
            <person name="Wang L."/>
            <person name="Wang M."/>
            <person name="Yang K."/>
            <person name="Cui Y."/>
            <person name="Leung E."/>
            <person name="Nong W."/>
            <person name="Shin S.-K."/>
            <person name="Au S."/>
            <person name="Jeong K.Y."/>
            <person name="Chew F.T."/>
            <person name="Hui J."/>
            <person name="Leung T.F."/>
            <person name="Tungtrongchitr A."/>
            <person name="Zhong N."/>
            <person name="Liu Z."/>
            <person name="Tsui S."/>
        </authorList>
    </citation>
    <scope>NUCLEOTIDE SEQUENCE</scope>
    <source>
        <strain evidence="2">Derf</strain>
        <tissue evidence="2">Whole organism</tissue>
    </source>
</reference>
<sequence>MQQQMRYEAEYFDDKKRLLRAIFNETLAQCNDALHKRNISKDKFQEMSLKFDDERYIRNMLDNPISIVLMGSRPCVKARIVNYMLGYELLPVFDVYDPDYKQPRRSVRIQYGTQRRLAFCIRHFELLECSPLHTERVVSFEDLRLDFLQDDPTLLASANGTHDDLLSSNPELSDGYSDGLQTSLVNGMTNGDRGGINGGSGGSNASSGLDSAGNDQSSNTPTTLSFNSSCSLIKSAPTTTSNHVNRHNNHQ</sequence>
<proteinExistence type="predicted"/>
<organism evidence="2 3">
    <name type="scientific">Dermatophagoides farinae</name>
    <name type="common">American house dust mite</name>
    <dbReference type="NCBI Taxonomy" id="6954"/>
    <lineage>
        <taxon>Eukaryota</taxon>
        <taxon>Metazoa</taxon>
        <taxon>Ecdysozoa</taxon>
        <taxon>Arthropoda</taxon>
        <taxon>Chelicerata</taxon>
        <taxon>Arachnida</taxon>
        <taxon>Acari</taxon>
        <taxon>Acariformes</taxon>
        <taxon>Sarcoptiformes</taxon>
        <taxon>Astigmata</taxon>
        <taxon>Psoroptidia</taxon>
        <taxon>Analgoidea</taxon>
        <taxon>Pyroglyphidae</taxon>
        <taxon>Dermatophagoidinae</taxon>
        <taxon>Dermatophagoides</taxon>
    </lineage>
</organism>
<reference evidence="2" key="1">
    <citation type="submission" date="2013-05" db="EMBL/GenBank/DDBJ databases">
        <authorList>
            <person name="Yim A.K.Y."/>
            <person name="Chan T.F."/>
            <person name="Ji K.M."/>
            <person name="Liu X.Y."/>
            <person name="Zhou J.W."/>
            <person name="Li R.Q."/>
            <person name="Yang K.Y."/>
            <person name="Li J."/>
            <person name="Li M."/>
            <person name="Law P.T.W."/>
            <person name="Wu Y.L."/>
            <person name="Cai Z.L."/>
            <person name="Qin H."/>
            <person name="Bao Y."/>
            <person name="Leung R.K.K."/>
            <person name="Ng P.K.S."/>
            <person name="Zou J."/>
            <person name="Zhong X.J."/>
            <person name="Ran P.X."/>
            <person name="Zhong N.S."/>
            <person name="Liu Z.G."/>
            <person name="Tsui S.K.W."/>
        </authorList>
    </citation>
    <scope>NUCLEOTIDE SEQUENCE</scope>
    <source>
        <strain evidence="2">Derf</strain>
        <tissue evidence="2">Whole organism</tissue>
    </source>
</reference>
<gene>
    <name evidence="2" type="ORF">DERF_004485</name>
</gene>
<dbReference type="Proteomes" id="UP000790347">
    <property type="component" value="Unassembled WGS sequence"/>
</dbReference>
<keyword evidence="3" id="KW-1185">Reference proteome</keyword>
<comment type="caution">
    <text evidence="2">The sequence shown here is derived from an EMBL/GenBank/DDBJ whole genome shotgun (WGS) entry which is preliminary data.</text>
</comment>
<evidence type="ECO:0000313" key="2">
    <source>
        <dbReference type="EMBL" id="KAH9520794.1"/>
    </source>
</evidence>
<feature type="compositionally biased region" description="Polar residues" evidence="1">
    <location>
        <begin position="215"/>
        <end position="226"/>
    </location>
</feature>